<dbReference type="GO" id="GO:0005829">
    <property type="term" value="C:cytosol"/>
    <property type="evidence" value="ECO:0007669"/>
    <property type="project" value="TreeGrafter"/>
</dbReference>
<dbReference type="SMART" id="SM00260">
    <property type="entry name" value="CheW"/>
    <property type="match status" value="1"/>
</dbReference>
<dbReference type="InterPro" id="IPR002545">
    <property type="entry name" value="CheW-lke_dom"/>
</dbReference>
<dbReference type="AlphaFoldDB" id="A0A455T1C9"/>
<dbReference type="Gene3D" id="2.40.50.180">
    <property type="entry name" value="CheA-289, Domain 4"/>
    <property type="match status" value="1"/>
</dbReference>
<dbReference type="PANTHER" id="PTHR22617">
    <property type="entry name" value="CHEMOTAXIS SENSOR HISTIDINE KINASE-RELATED"/>
    <property type="match status" value="1"/>
</dbReference>
<dbReference type="InterPro" id="IPR039315">
    <property type="entry name" value="CheW"/>
</dbReference>
<evidence type="ECO:0000313" key="2">
    <source>
        <dbReference type="EMBL" id="BBH91174.1"/>
    </source>
</evidence>
<sequence length="196" mass="21617">MSSDDLKMLQRDRLAAFQQLQARLSSLSHLQGKQDVAEGAEPAVVGEQYLVFTLAEREYAVKAEHVQGVERLGDLTPVPNVVPWVRGVMNLRGAIVSVVDLRMFLGLEQVAYTPRTRLLSLQCNEMVICFVVDAVSEMLPVPAAAITAGNVRQATIPHWAVPFAAGCALLSNRMLILLDVARLLFSEKMQRYQAIS</sequence>
<evidence type="ECO:0000259" key="1">
    <source>
        <dbReference type="PROSITE" id="PS50851"/>
    </source>
</evidence>
<proteinExistence type="predicted"/>
<accession>A0A455T1C9</accession>
<dbReference type="SUPFAM" id="SSF50341">
    <property type="entry name" value="CheW-like"/>
    <property type="match status" value="1"/>
</dbReference>
<dbReference type="PANTHER" id="PTHR22617:SF23">
    <property type="entry name" value="CHEMOTAXIS PROTEIN CHEW"/>
    <property type="match status" value="1"/>
</dbReference>
<name>A0A455T1C9_9CHLR</name>
<feature type="domain" description="CheW-like" evidence="1">
    <location>
        <begin position="46"/>
        <end position="189"/>
    </location>
</feature>
<dbReference type="Pfam" id="PF01584">
    <property type="entry name" value="CheW"/>
    <property type="match status" value="1"/>
</dbReference>
<organism evidence="2">
    <name type="scientific">Thermosporothrix sp. COM3</name>
    <dbReference type="NCBI Taxonomy" id="2490863"/>
    <lineage>
        <taxon>Bacteria</taxon>
        <taxon>Bacillati</taxon>
        <taxon>Chloroflexota</taxon>
        <taxon>Ktedonobacteria</taxon>
        <taxon>Ktedonobacterales</taxon>
        <taxon>Thermosporotrichaceae</taxon>
        <taxon>Thermosporothrix</taxon>
    </lineage>
</organism>
<reference evidence="2" key="1">
    <citation type="submission" date="2018-12" db="EMBL/GenBank/DDBJ databases">
        <title>Novel natural products biosynthetic potential of the class Ktedonobacteria.</title>
        <authorList>
            <person name="Zheng Y."/>
            <person name="Saitou A."/>
            <person name="Wang C.M."/>
            <person name="Toyoda A."/>
            <person name="Minakuchi Y."/>
            <person name="Sekiguchi Y."/>
            <person name="Ueda K."/>
            <person name="Takano H."/>
            <person name="Sakai Y."/>
            <person name="Yokota A."/>
            <person name="Yabe S."/>
        </authorList>
    </citation>
    <scope>NUCLEOTIDE SEQUENCE</scope>
    <source>
        <strain evidence="2">COM3</strain>
    </source>
</reference>
<dbReference type="GO" id="GO:0006935">
    <property type="term" value="P:chemotaxis"/>
    <property type="evidence" value="ECO:0007669"/>
    <property type="project" value="InterPro"/>
</dbReference>
<dbReference type="GO" id="GO:0007165">
    <property type="term" value="P:signal transduction"/>
    <property type="evidence" value="ECO:0007669"/>
    <property type="project" value="InterPro"/>
</dbReference>
<dbReference type="Gene3D" id="2.30.30.40">
    <property type="entry name" value="SH3 Domains"/>
    <property type="match status" value="1"/>
</dbReference>
<dbReference type="EMBL" id="AP019376">
    <property type="protein sequence ID" value="BBH91174.1"/>
    <property type="molecule type" value="Genomic_DNA"/>
</dbReference>
<dbReference type="InterPro" id="IPR036061">
    <property type="entry name" value="CheW-like_dom_sf"/>
</dbReference>
<dbReference type="PROSITE" id="PS50851">
    <property type="entry name" value="CHEW"/>
    <property type="match status" value="1"/>
</dbReference>
<gene>
    <name evidence="2" type="ORF">KTC_59250</name>
</gene>
<protein>
    <recommendedName>
        <fullName evidence="1">CheW-like domain-containing protein</fullName>
    </recommendedName>
</protein>